<reference evidence="3" key="2">
    <citation type="submission" date="2008-08" db="EMBL/GenBank/DDBJ databases">
        <authorList>
            <consortium name="Diatom Consortium"/>
            <person name="Grigoriev I."/>
            <person name="Grimwood J."/>
            <person name="Kuo A."/>
            <person name="Otillar R.P."/>
            <person name="Salamov A."/>
            <person name="Detter J.C."/>
            <person name="Lindquist E."/>
            <person name="Shapiro H."/>
            <person name="Lucas S."/>
            <person name="Glavina del Rio T."/>
            <person name="Pitluck S."/>
            <person name="Rokhsar D."/>
            <person name="Bowler C."/>
        </authorList>
    </citation>
    <scope>GENOME REANNOTATION</scope>
    <source>
        <strain evidence="3">CCAP 1055/1</strain>
    </source>
</reference>
<organism evidence="2 3">
    <name type="scientific">Phaeodactylum tricornutum (strain CCAP 1055/1)</name>
    <dbReference type="NCBI Taxonomy" id="556484"/>
    <lineage>
        <taxon>Eukaryota</taxon>
        <taxon>Sar</taxon>
        <taxon>Stramenopiles</taxon>
        <taxon>Ochrophyta</taxon>
        <taxon>Bacillariophyta</taxon>
        <taxon>Bacillariophyceae</taxon>
        <taxon>Bacillariophycidae</taxon>
        <taxon>Naviculales</taxon>
        <taxon>Phaeodactylaceae</taxon>
        <taxon>Phaeodactylum</taxon>
    </lineage>
</organism>
<dbReference type="OMA" id="YEDNVIC"/>
<dbReference type="GeneID" id="7202300"/>
<dbReference type="PaxDb" id="2850-Phatr47247"/>
<dbReference type="EMBL" id="CM000615">
    <property type="protein sequence ID" value="EEC46690.1"/>
    <property type="molecule type" value="Genomic_DNA"/>
</dbReference>
<dbReference type="HOGENOM" id="CLU_585910_0_0_1"/>
<reference evidence="2 3" key="1">
    <citation type="journal article" date="2008" name="Nature">
        <title>The Phaeodactylum genome reveals the evolutionary history of diatom genomes.</title>
        <authorList>
            <person name="Bowler C."/>
            <person name="Allen A.E."/>
            <person name="Badger J.H."/>
            <person name="Grimwood J."/>
            <person name="Jabbari K."/>
            <person name="Kuo A."/>
            <person name="Maheswari U."/>
            <person name="Martens C."/>
            <person name="Maumus F."/>
            <person name="Otillar R.P."/>
            <person name="Rayko E."/>
            <person name="Salamov A."/>
            <person name="Vandepoele K."/>
            <person name="Beszteri B."/>
            <person name="Gruber A."/>
            <person name="Heijde M."/>
            <person name="Katinka M."/>
            <person name="Mock T."/>
            <person name="Valentin K."/>
            <person name="Verret F."/>
            <person name="Berges J.A."/>
            <person name="Brownlee C."/>
            <person name="Cadoret J.P."/>
            <person name="Chiovitti A."/>
            <person name="Choi C.J."/>
            <person name="Coesel S."/>
            <person name="De Martino A."/>
            <person name="Detter J.C."/>
            <person name="Durkin C."/>
            <person name="Falciatore A."/>
            <person name="Fournet J."/>
            <person name="Haruta M."/>
            <person name="Huysman M.J."/>
            <person name="Jenkins B.D."/>
            <person name="Jiroutova K."/>
            <person name="Jorgensen R.E."/>
            <person name="Joubert Y."/>
            <person name="Kaplan A."/>
            <person name="Kroger N."/>
            <person name="Kroth P.G."/>
            <person name="La Roche J."/>
            <person name="Lindquist E."/>
            <person name="Lommer M."/>
            <person name="Martin-Jezequel V."/>
            <person name="Lopez P.J."/>
            <person name="Lucas S."/>
            <person name="Mangogna M."/>
            <person name="McGinnis K."/>
            <person name="Medlin L.K."/>
            <person name="Montsant A."/>
            <person name="Oudot-Le Secq M.P."/>
            <person name="Napoli C."/>
            <person name="Obornik M."/>
            <person name="Parker M.S."/>
            <person name="Petit J.L."/>
            <person name="Porcel B.M."/>
            <person name="Poulsen N."/>
            <person name="Robison M."/>
            <person name="Rychlewski L."/>
            <person name="Rynearson T.A."/>
            <person name="Schmutz J."/>
            <person name="Shapiro H."/>
            <person name="Siaut M."/>
            <person name="Stanley M."/>
            <person name="Sussman M.R."/>
            <person name="Taylor A.R."/>
            <person name="Vardi A."/>
            <person name="von Dassow P."/>
            <person name="Vyverman W."/>
            <person name="Willis A."/>
            <person name="Wyrwicz L.S."/>
            <person name="Rokhsar D.S."/>
            <person name="Weissenbach J."/>
            <person name="Armbrust E.V."/>
            <person name="Green B.R."/>
            <person name="Van de Peer Y."/>
            <person name="Grigoriev I.V."/>
        </authorList>
    </citation>
    <scope>NUCLEOTIDE SEQUENCE [LARGE SCALE GENOMIC DNA]</scope>
    <source>
        <strain evidence="2 3">CCAP 1055/1</strain>
    </source>
</reference>
<dbReference type="InterPro" id="IPR029063">
    <property type="entry name" value="SAM-dependent_MTases_sf"/>
</dbReference>
<feature type="region of interest" description="Disordered" evidence="1">
    <location>
        <begin position="443"/>
        <end position="467"/>
    </location>
</feature>
<dbReference type="AlphaFoldDB" id="B7G3Q4"/>
<accession>B7G3Q4</accession>
<dbReference type="SUPFAM" id="SSF53335">
    <property type="entry name" value="S-adenosyl-L-methionine-dependent methyltransferases"/>
    <property type="match status" value="1"/>
</dbReference>
<dbReference type="KEGG" id="pti:PHATRDRAFT_47247"/>
<sequence>MGELVARPPIHTASYDRLQPDRLSTILLFHEDDPVNYRYKVVVVDRMLLPSTPLQYGTAAFLIPAGREAEYIFASEIGLKSIAESASTARLIAISFGRHHRFGSQIIVQEELSFVVQVLSRQGTFLPKPHQELLAEVEIPFMAVDGIGNRHIVAEGESQISGKYLVEQVDVDGMQVRRLYFANNPFVIQSEAVLRDQGRVDKSCSAFDYHKTMAAGILALVDSDVLTHGLLVGLGGGCFVNLIGHLLNDLELSVVELDPAILKIAEEHFDLDLESNRLDIRVGDGLEIMPLTHDAVSGCPTTFAKESMAFVAIDVDSKDQSAGMSCPPESFVEIEYLSRLAELIHPHGVLVMNISARDPEKLDHVCRRVQQVFRNVALAAPHDGEGNGKKKDINMVLFGKHAVMEVSTSKLCPLVEPHTTYESGPDLKRALANLVAWNETKSIDTGSSNKIGRTKTTRQKKKRGKRK</sequence>
<dbReference type="RefSeq" id="XP_002181476.1">
    <property type="nucleotide sequence ID" value="XM_002181440.1"/>
</dbReference>
<gene>
    <name evidence="2" type="ORF">PHATRDRAFT_47247</name>
</gene>
<name>B7G3Q4_PHATC</name>
<dbReference type="OrthoDB" id="46109at2759"/>
<dbReference type="eggNOG" id="KOG2352">
    <property type="taxonomic scope" value="Eukaryota"/>
</dbReference>
<keyword evidence="3" id="KW-1185">Reference proteome</keyword>
<protein>
    <recommendedName>
        <fullName evidence="4">Spermidine synthase</fullName>
    </recommendedName>
</protein>
<dbReference type="InParanoid" id="B7G3Q4"/>
<feature type="compositionally biased region" description="Basic residues" evidence="1">
    <location>
        <begin position="452"/>
        <end position="467"/>
    </location>
</feature>
<evidence type="ECO:0000313" key="2">
    <source>
        <dbReference type="EMBL" id="EEC46690.1"/>
    </source>
</evidence>
<evidence type="ECO:0008006" key="4">
    <source>
        <dbReference type="Google" id="ProtNLM"/>
    </source>
</evidence>
<dbReference type="Proteomes" id="UP000000759">
    <property type="component" value="Chromosome 13"/>
</dbReference>
<evidence type="ECO:0000313" key="3">
    <source>
        <dbReference type="Proteomes" id="UP000000759"/>
    </source>
</evidence>
<dbReference type="Gene3D" id="3.40.50.150">
    <property type="entry name" value="Vaccinia Virus protein VP39"/>
    <property type="match status" value="1"/>
</dbReference>
<evidence type="ECO:0000256" key="1">
    <source>
        <dbReference type="SAM" id="MobiDB-lite"/>
    </source>
</evidence>
<proteinExistence type="predicted"/>